<feature type="domain" description="HTH araC/xylS-type" evidence="5">
    <location>
        <begin position="676"/>
        <end position="775"/>
    </location>
</feature>
<dbReference type="AlphaFoldDB" id="A0A916JXF3"/>
<keyword evidence="4" id="KW-0812">Transmembrane</keyword>
<feature type="transmembrane region" description="Helical" evidence="4">
    <location>
        <begin position="12"/>
        <end position="33"/>
    </location>
</feature>
<evidence type="ECO:0000256" key="3">
    <source>
        <dbReference type="ARBA" id="ARBA00023163"/>
    </source>
</evidence>
<keyword evidence="3" id="KW-0804">Transcription</keyword>
<reference evidence="6" key="1">
    <citation type="submission" date="2021-06" db="EMBL/GenBank/DDBJ databases">
        <authorList>
            <person name="Criscuolo A."/>
        </authorList>
    </citation>
    <scope>NUCLEOTIDE SEQUENCE</scope>
    <source>
        <strain evidence="6">CIP111600</strain>
    </source>
</reference>
<dbReference type="InterPro" id="IPR018062">
    <property type="entry name" value="HTH_AraC-typ_CS"/>
</dbReference>
<accession>A0A916JXF3</accession>
<comment type="caution">
    <text evidence="6">The sequence shown here is derived from an EMBL/GenBank/DDBJ whole genome shotgun (WGS) entry which is preliminary data.</text>
</comment>
<dbReference type="SMART" id="SM00342">
    <property type="entry name" value="HTH_ARAC"/>
    <property type="match status" value="1"/>
</dbReference>
<dbReference type="GO" id="GO:0003700">
    <property type="term" value="F:DNA-binding transcription factor activity"/>
    <property type="evidence" value="ECO:0007669"/>
    <property type="project" value="InterPro"/>
</dbReference>
<dbReference type="GO" id="GO:0043565">
    <property type="term" value="F:sequence-specific DNA binding"/>
    <property type="evidence" value="ECO:0007669"/>
    <property type="project" value="InterPro"/>
</dbReference>
<dbReference type="Proteomes" id="UP000693672">
    <property type="component" value="Unassembled WGS sequence"/>
</dbReference>
<gene>
    <name evidence="6" type="primary">yesS_4</name>
    <name evidence="6" type="ORF">PAESOLCIP111_01210</name>
</gene>
<sequence length="798" mass="90158">MRFRSSNISKTAGLIYAAVFLVIISITVLLSYLNTTRSLKQELVNSNAVLLHQVMDKTEMILHEVDKDVLGLLQEPELRSFSDIIGAGSGSLEQLQKQSDLMKKLDIMMNANPHIHSAYLYSYGQRMYLTPSTAAPESAFFDNEWRERFDHFEGYYKWLGLRKVEDKLAMYPVSKQVLTMVRSYPAISSPSFRKGALVVNIDESMIYNLSVNDGLRQLGQAFVIDGNGQVIAHSDKSILGQNISSREEMKRIMSSGGEGSFAQTVDGNPSLVFYASSKYTGWKYVSIIPNVQLNREILTIRNWLLLIAFIMFVLAVAAVFLVNKVTYRPIVSFVSSVNKQLHSRTGQPAGARTKDEAINLEAAEGLFDSFLTEHDKMKRQVRQNIPAMKWRLISDILMGYRTRFSDVEPSLEWLDIRLYSSHYIVMLAEFDQKALISSKDLQLYTYALCNAAEELTHAESQGTAVEMVNGRVVILISFEQEDRQSNMLRALSIADLMKTFVQEQLKMTVTIGVGRQYERLDELPKSYREAIDALQYRLLLGANHVISIEDIEDYSQQQFYRLFDLADAALDAVKAGDDGGVAKKLELLFQQALQENVPPKLLKQICLQLVLRSLKVGSDIGLDAASITGGDAKLYEQIEAAENAAEVKQDISRFFQKLLTRITEKRSQRGSNETIEHIIDYIASNYQRSDLSMNLIADTFQLSVPYLSKIFKEYTESNFTDHLIQLRMNKAKQLLGEGGAKVAEIAEQVGYANSHSFIRIFKKVTGVTPGEYREQLILERSRTNIHDLNKGNLAKSDL</sequence>
<feature type="transmembrane region" description="Helical" evidence="4">
    <location>
        <begin position="303"/>
        <end position="322"/>
    </location>
</feature>
<keyword evidence="1" id="KW-0805">Transcription regulation</keyword>
<protein>
    <submittedName>
        <fullName evidence="6">HTH-type transcriptional regulator YesS</fullName>
    </submittedName>
</protein>
<dbReference type="PANTHER" id="PTHR43280">
    <property type="entry name" value="ARAC-FAMILY TRANSCRIPTIONAL REGULATOR"/>
    <property type="match status" value="1"/>
</dbReference>
<dbReference type="InterPro" id="IPR018060">
    <property type="entry name" value="HTH_AraC"/>
</dbReference>
<organism evidence="6 7">
    <name type="scientific">Paenibacillus solanacearum</name>
    <dbReference type="NCBI Taxonomy" id="2048548"/>
    <lineage>
        <taxon>Bacteria</taxon>
        <taxon>Bacillati</taxon>
        <taxon>Bacillota</taxon>
        <taxon>Bacilli</taxon>
        <taxon>Bacillales</taxon>
        <taxon>Paenibacillaceae</taxon>
        <taxon>Paenibacillus</taxon>
    </lineage>
</organism>
<dbReference type="PROSITE" id="PS00041">
    <property type="entry name" value="HTH_ARAC_FAMILY_1"/>
    <property type="match status" value="1"/>
</dbReference>
<dbReference type="RefSeq" id="WP_218091011.1">
    <property type="nucleotide sequence ID" value="NZ_CAJVAS010000003.1"/>
</dbReference>
<evidence type="ECO:0000256" key="4">
    <source>
        <dbReference type="SAM" id="Phobius"/>
    </source>
</evidence>
<evidence type="ECO:0000259" key="5">
    <source>
        <dbReference type="PROSITE" id="PS01124"/>
    </source>
</evidence>
<evidence type="ECO:0000256" key="1">
    <source>
        <dbReference type="ARBA" id="ARBA00023015"/>
    </source>
</evidence>
<dbReference type="PROSITE" id="PS01124">
    <property type="entry name" value="HTH_ARAC_FAMILY_2"/>
    <property type="match status" value="1"/>
</dbReference>
<keyword evidence="4" id="KW-1133">Transmembrane helix</keyword>
<proteinExistence type="predicted"/>
<keyword evidence="7" id="KW-1185">Reference proteome</keyword>
<keyword evidence="4" id="KW-0472">Membrane</keyword>
<dbReference type="InterPro" id="IPR041522">
    <property type="entry name" value="CdaR_GGDEF"/>
</dbReference>
<evidence type="ECO:0000256" key="2">
    <source>
        <dbReference type="ARBA" id="ARBA00023125"/>
    </source>
</evidence>
<name>A0A916JXF3_9BACL</name>
<dbReference type="PANTHER" id="PTHR43280:SF28">
    <property type="entry name" value="HTH-TYPE TRANSCRIPTIONAL ACTIVATOR RHAS"/>
    <property type="match status" value="1"/>
</dbReference>
<dbReference type="EMBL" id="CAJVAS010000003">
    <property type="protein sequence ID" value="CAG7609823.1"/>
    <property type="molecule type" value="Genomic_DNA"/>
</dbReference>
<evidence type="ECO:0000313" key="6">
    <source>
        <dbReference type="EMBL" id="CAG7609823.1"/>
    </source>
</evidence>
<dbReference type="Pfam" id="PF12833">
    <property type="entry name" value="HTH_18"/>
    <property type="match status" value="1"/>
</dbReference>
<dbReference type="Pfam" id="PF17853">
    <property type="entry name" value="GGDEF_2"/>
    <property type="match status" value="1"/>
</dbReference>
<evidence type="ECO:0000313" key="7">
    <source>
        <dbReference type="Proteomes" id="UP000693672"/>
    </source>
</evidence>
<dbReference type="CDD" id="cd12912">
    <property type="entry name" value="PDC2_MCP_like"/>
    <property type="match status" value="1"/>
</dbReference>
<keyword evidence="2" id="KW-0238">DNA-binding</keyword>